<dbReference type="RefSeq" id="WP_091373126.1">
    <property type="nucleotide sequence ID" value="NZ_LT629740.1"/>
</dbReference>
<feature type="domain" description="eCIS core" evidence="2">
    <location>
        <begin position="46"/>
        <end position="111"/>
    </location>
</feature>
<dbReference type="STRING" id="652787.SAMN05216490_2538"/>
<proteinExistence type="predicted"/>
<feature type="compositionally biased region" description="Basic and acidic residues" evidence="1">
    <location>
        <begin position="287"/>
        <end position="310"/>
    </location>
</feature>
<keyword evidence="4" id="KW-1185">Reference proteome</keyword>
<evidence type="ECO:0000313" key="4">
    <source>
        <dbReference type="Proteomes" id="UP000199679"/>
    </source>
</evidence>
<protein>
    <recommendedName>
        <fullName evidence="2">eCIS core domain-containing protein</fullName>
    </recommendedName>
</protein>
<accession>A0A1H1XTX7</accession>
<evidence type="ECO:0000259" key="2">
    <source>
        <dbReference type="Pfam" id="PF13699"/>
    </source>
</evidence>
<evidence type="ECO:0000256" key="1">
    <source>
        <dbReference type="SAM" id="MobiDB-lite"/>
    </source>
</evidence>
<feature type="region of interest" description="Disordered" evidence="1">
    <location>
        <begin position="285"/>
        <end position="310"/>
    </location>
</feature>
<dbReference type="AlphaFoldDB" id="A0A1H1XTX7"/>
<evidence type="ECO:0000313" key="3">
    <source>
        <dbReference type="EMBL" id="SDT12329.1"/>
    </source>
</evidence>
<dbReference type="InterPro" id="IPR025295">
    <property type="entry name" value="eCIS_core_dom"/>
</dbReference>
<dbReference type="Proteomes" id="UP000199679">
    <property type="component" value="Chromosome I"/>
</dbReference>
<dbReference type="EMBL" id="LT629740">
    <property type="protein sequence ID" value="SDT12329.1"/>
    <property type="molecule type" value="Genomic_DNA"/>
</dbReference>
<sequence>MGNEKTPGGKQASLAPASNNRTLNGVGYPAVALFTQAPVNNNSNSLPHQLRQGVEALSGISMAGTSVHYNSSAPAQIGALAYAAGNQIHLGPGQEQHLPHEAWHVVQQKQGRVKPTLQAKGLSLNDDPTLETEADIMGRQAAQLKTTEPVELATEPVPAATNVVQRKIGFEFQAVDSVVLINVKPGKHDLGVSKSKEFTVTSDGGKEADEPGKRILWPELELVTKPVEETPEGRERLVDMMEEIDEFSKSIKDGDYIAGTGGDIINWNGSAAKKSELDVVNAEVDEELKTGDTEEEPGHKSKLRETRRKEKLEEKKVPKYHIVEKVTFHPQATVGVKFENVIDLISYLTNAPIKEGGVVMGETKRVEGGDAITTGAGGTSQKETKDLKRDSHERIYSPQVAAKVIGWGSGGTPYGRYRYRPFKYSWMAALNKVNPELPAKVKALAAIFYGLAENRSAEYKKEIGNPHYVKDMMPFMLRTGFLPFFNNLNEDEKKELKKIDWKGALDVPIMPESKDEKRDFSEIEKIPTVMEIFAALIGTKETIQMEHKREVDVQIDLKGESVNVQVALHKGEEVKVLNEDAKDYLLDERVAGHGDIESLTDFEEDEEGVNDIGISETDVATTGPERRRGAIIELRNLGNKVPPEKLTAFATAVFDLITLVNWNPSFPRPLPVIPPPPPPDD</sequence>
<dbReference type="Pfam" id="PF13699">
    <property type="entry name" value="eCIS_core"/>
    <property type="match status" value="1"/>
</dbReference>
<reference evidence="3 4" key="1">
    <citation type="submission" date="2016-10" db="EMBL/GenBank/DDBJ databases">
        <authorList>
            <person name="de Groot N.N."/>
        </authorList>
    </citation>
    <scope>NUCLEOTIDE SEQUENCE [LARGE SCALE GENOMIC DNA]</scope>
    <source>
        <strain evidence="3 4">MP1X4</strain>
    </source>
</reference>
<organism evidence="3 4">
    <name type="scientific">Mucilaginibacter mallensis</name>
    <dbReference type="NCBI Taxonomy" id="652787"/>
    <lineage>
        <taxon>Bacteria</taxon>
        <taxon>Pseudomonadati</taxon>
        <taxon>Bacteroidota</taxon>
        <taxon>Sphingobacteriia</taxon>
        <taxon>Sphingobacteriales</taxon>
        <taxon>Sphingobacteriaceae</taxon>
        <taxon>Mucilaginibacter</taxon>
    </lineage>
</organism>
<name>A0A1H1XTX7_MUCMA</name>
<gene>
    <name evidence="3" type="ORF">SAMN05216490_2538</name>
</gene>
<dbReference type="OrthoDB" id="292792at2"/>
<feature type="region of interest" description="Disordered" evidence="1">
    <location>
        <begin position="1"/>
        <end position="21"/>
    </location>
</feature>